<comment type="subcellular location">
    <subcellularLocation>
        <location evidence="1">Cell membrane</location>
        <topology evidence="1">Multi-pass membrane protein</topology>
    </subcellularLocation>
</comment>
<evidence type="ECO:0000256" key="5">
    <source>
        <dbReference type="ARBA" id="ARBA00023136"/>
    </source>
</evidence>
<dbReference type="Pfam" id="PF01810">
    <property type="entry name" value="LysE"/>
    <property type="match status" value="1"/>
</dbReference>
<evidence type="ECO:0000313" key="7">
    <source>
        <dbReference type="EMBL" id="TWS27553.1"/>
    </source>
</evidence>
<dbReference type="Proteomes" id="UP000319375">
    <property type="component" value="Unassembled WGS sequence"/>
</dbReference>
<accession>A0A5C5RYI3</accession>
<dbReference type="GO" id="GO:0005886">
    <property type="term" value="C:plasma membrane"/>
    <property type="evidence" value="ECO:0007669"/>
    <property type="project" value="UniProtKB-SubCell"/>
</dbReference>
<feature type="transmembrane region" description="Helical" evidence="6">
    <location>
        <begin position="127"/>
        <end position="144"/>
    </location>
</feature>
<dbReference type="EMBL" id="VIGX01000012">
    <property type="protein sequence ID" value="TWS27553.1"/>
    <property type="molecule type" value="Genomic_DNA"/>
</dbReference>
<dbReference type="PANTHER" id="PTHR30086:SF20">
    <property type="entry name" value="ARGININE EXPORTER PROTEIN ARGO-RELATED"/>
    <property type="match status" value="1"/>
</dbReference>
<sequence>MRPLERAQPVLRRARRAGVRRCRHRRAGAVLDPVRRGPAGPRPRLPGLTVGPSALAGAFGAGIVAGLGAVLPLGAIGILLLNEGSSRGWRRAVPAALGVGVADLLFAIVALAAGTVVAPIVEGWEPWPSIIGGVLLLVVAVVLARQARRPAPKDDDSDSSRGGRGLARFGMFFALTVVNPFPLVYFGAIAVGFGESLSRVPVATAFALGVGIASVGWNLVLLSFGAVLRARSTDRIQRIVTAVGAAISAVAGVVVLVLAFV</sequence>
<organism evidence="7 8">
    <name type="scientific">Tsukamurella conjunctivitidis</name>
    <dbReference type="NCBI Taxonomy" id="2592068"/>
    <lineage>
        <taxon>Bacteria</taxon>
        <taxon>Bacillati</taxon>
        <taxon>Actinomycetota</taxon>
        <taxon>Actinomycetes</taxon>
        <taxon>Mycobacteriales</taxon>
        <taxon>Tsukamurellaceae</taxon>
        <taxon>Tsukamurella</taxon>
    </lineage>
</organism>
<feature type="transmembrane region" description="Helical" evidence="6">
    <location>
        <begin position="54"/>
        <end position="81"/>
    </location>
</feature>
<evidence type="ECO:0008006" key="9">
    <source>
        <dbReference type="Google" id="ProtNLM"/>
    </source>
</evidence>
<reference evidence="7 8" key="1">
    <citation type="submission" date="2019-06" db="EMBL/GenBank/DDBJ databases">
        <title>Tsukamurella conjunctivitidis sp. nov., Tsukamurella assacharolytica sp. nov. and Tsukamurella sputae sp. nov. isolated from patients with conjunctivitis, bacteraemia (lymphoma) and respiratory infection (sputum) in Hong Kong.</title>
        <authorList>
            <person name="Teng J.L.L."/>
            <person name="Lee H.H."/>
            <person name="Fong J.Y.H."/>
            <person name="Fok K.M.N."/>
            <person name="Lau S.K.P."/>
            <person name="Woo P.C.Y."/>
        </authorList>
    </citation>
    <scope>NUCLEOTIDE SEQUENCE [LARGE SCALE GENOMIC DNA]</scope>
    <source>
        <strain evidence="7 8">HKU72</strain>
    </source>
</reference>
<keyword evidence="4 6" id="KW-1133">Transmembrane helix</keyword>
<dbReference type="PANTHER" id="PTHR30086">
    <property type="entry name" value="ARGININE EXPORTER PROTEIN ARGO"/>
    <property type="match status" value="1"/>
</dbReference>
<evidence type="ECO:0000256" key="3">
    <source>
        <dbReference type="ARBA" id="ARBA00022692"/>
    </source>
</evidence>
<dbReference type="InterPro" id="IPR001123">
    <property type="entry name" value="LeuE-type"/>
</dbReference>
<comment type="caution">
    <text evidence="7">The sequence shown here is derived from an EMBL/GenBank/DDBJ whole genome shotgun (WGS) entry which is preliminary data.</text>
</comment>
<evidence type="ECO:0000256" key="6">
    <source>
        <dbReference type="SAM" id="Phobius"/>
    </source>
</evidence>
<keyword evidence="8" id="KW-1185">Reference proteome</keyword>
<proteinExistence type="predicted"/>
<keyword evidence="2" id="KW-1003">Cell membrane</keyword>
<feature type="transmembrane region" description="Helical" evidence="6">
    <location>
        <begin position="205"/>
        <end position="227"/>
    </location>
</feature>
<feature type="transmembrane region" description="Helical" evidence="6">
    <location>
        <begin position="165"/>
        <end position="193"/>
    </location>
</feature>
<name>A0A5C5RYI3_9ACTN</name>
<dbReference type="GO" id="GO:0015171">
    <property type="term" value="F:amino acid transmembrane transporter activity"/>
    <property type="evidence" value="ECO:0007669"/>
    <property type="project" value="TreeGrafter"/>
</dbReference>
<keyword evidence="5 6" id="KW-0472">Membrane</keyword>
<gene>
    <name evidence="7" type="ORF">FK530_17610</name>
</gene>
<protein>
    <recommendedName>
        <fullName evidence="9">Lysine transporter LysE</fullName>
    </recommendedName>
</protein>
<dbReference type="AlphaFoldDB" id="A0A5C5RYI3"/>
<feature type="transmembrane region" description="Helical" evidence="6">
    <location>
        <begin position="239"/>
        <end position="260"/>
    </location>
</feature>
<evidence type="ECO:0000256" key="2">
    <source>
        <dbReference type="ARBA" id="ARBA00022475"/>
    </source>
</evidence>
<evidence type="ECO:0000313" key="8">
    <source>
        <dbReference type="Proteomes" id="UP000319375"/>
    </source>
</evidence>
<feature type="transmembrane region" description="Helical" evidence="6">
    <location>
        <begin position="93"/>
        <end position="121"/>
    </location>
</feature>
<evidence type="ECO:0000256" key="1">
    <source>
        <dbReference type="ARBA" id="ARBA00004651"/>
    </source>
</evidence>
<keyword evidence="3 6" id="KW-0812">Transmembrane</keyword>
<evidence type="ECO:0000256" key="4">
    <source>
        <dbReference type="ARBA" id="ARBA00022989"/>
    </source>
</evidence>